<gene>
    <name evidence="2" type="ORF">MM817_01470</name>
</gene>
<feature type="transmembrane region" description="Helical" evidence="1">
    <location>
        <begin position="7"/>
        <end position="27"/>
    </location>
</feature>
<dbReference type="EMBL" id="JALBUF010000003">
    <property type="protein sequence ID" value="MCI0183200.1"/>
    <property type="molecule type" value="Genomic_DNA"/>
</dbReference>
<feature type="transmembrane region" description="Helical" evidence="1">
    <location>
        <begin position="33"/>
        <end position="52"/>
    </location>
</feature>
<comment type="caution">
    <text evidence="2">The sequence shown here is derived from an EMBL/GenBank/DDBJ whole genome shotgun (WGS) entry which is preliminary data.</text>
</comment>
<evidence type="ECO:0000313" key="3">
    <source>
        <dbReference type="Proteomes" id="UP001139263"/>
    </source>
</evidence>
<protein>
    <submittedName>
        <fullName evidence="2">Uncharacterized protein</fullName>
    </submittedName>
</protein>
<proteinExistence type="predicted"/>
<keyword evidence="3" id="KW-1185">Reference proteome</keyword>
<keyword evidence="1" id="KW-0472">Membrane</keyword>
<evidence type="ECO:0000256" key="1">
    <source>
        <dbReference type="SAM" id="Phobius"/>
    </source>
</evidence>
<dbReference type="Proteomes" id="UP001139263">
    <property type="component" value="Unassembled WGS sequence"/>
</dbReference>
<sequence length="54" mass="6067">MPNFFMALARFAKVILLGCIFLTMLQMLFFPSIINLMILAGLILVLVTFFLGTP</sequence>
<name>A0A9X1V9I4_9BACL</name>
<accession>A0A9X1V9I4</accession>
<evidence type="ECO:0000313" key="2">
    <source>
        <dbReference type="EMBL" id="MCI0183200.1"/>
    </source>
</evidence>
<keyword evidence="1" id="KW-0812">Transmembrane</keyword>
<dbReference type="AlphaFoldDB" id="A0A9X1V9I4"/>
<organism evidence="2 3">
    <name type="scientific">Sulfoacidibacillus ferrooxidans</name>
    <dbReference type="NCBI Taxonomy" id="2005001"/>
    <lineage>
        <taxon>Bacteria</taxon>
        <taxon>Bacillati</taxon>
        <taxon>Bacillota</taxon>
        <taxon>Bacilli</taxon>
        <taxon>Bacillales</taxon>
        <taxon>Alicyclobacillaceae</taxon>
        <taxon>Sulfoacidibacillus</taxon>
    </lineage>
</organism>
<keyword evidence="1" id="KW-1133">Transmembrane helix</keyword>
<reference evidence="2" key="1">
    <citation type="submission" date="2022-03" db="EMBL/GenBank/DDBJ databases">
        <title>Draft Genome Sequence of Firmicute Strain S0AB, a Heterotrophic Iron/Sulfur-Oxidizing Extreme Acidophile.</title>
        <authorList>
            <person name="Vergara E."/>
            <person name="Pakostova E."/>
            <person name="Johnson D.B."/>
            <person name="Holmes D.S."/>
        </authorList>
    </citation>
    <scope>NUCLEOTIDE SEQUENCE</scope>
    <source>
        <strain evidence="2">S0AB</strain>
    </source>
</reference>